<evidence type="ECO:0000256" key="6">
    <source>
        <dbReference type="HAMAP-Rule" id="MF_01894"/>
    </source>
</evidence>
<comment type="function">
    <text evidence="6">Required for chromosome condensation and partitioning.</text>
</comment>
<dbReference type="SMART" id="SM00968">
    <property type="entry name" value="SMC_hinge"/>
    <property type="match status" value="1"/>
</dbReference>
<evidence type="ECO:0000256" key="1">
    <source>
        <dbReference type="ARBA" id="ARBA00022490"/>
    </source>
</evidence>
<dbReference type="PIRSF" id="PIRSF005719">
    <property type="entry name" value="SMC"/>
    <property type="match status" value="1"/>
</dbReference>
<name>A0ABX8B7V3_9BACT</name>
<feature type="coiled-coil region" evidence="6">
    <location>
        <begin position="829"/>
        <end position="996"/>
    </location>
</feature>
<keyword evidence="4 6" id="KW-0175">Coiled coil</keyword>
<protein>
    <recommendedName>
        <fullName evidence="6">Chromosome partition protein Smc</fullName>
    </recommendedName>
</protein>
<evidence type="ECO:0000256" key="3">
    <source>
        <dbReference type="ARBA" id="ARBA00022840"/>
    </source>
</evidence>
<dbReference type="Pfam" id="PF06470">
    <property type="entry name" value="SMC_hinge"/>
    <property type="match status" value="1"/>
</dbReference>
<keyword evidence="1 6" id="KW-0963">Cytoplasm</keyword>
<gene>
    <name evidence="6 8" type="primary">smc</name>
    <name evidence="8" type="ORF">J8C06_10460</name>
</gene>
<organism evidence="8 9">
    <name type="scientific">Chloracidobacterium validum</name>
    <dbReference type="NCBI Taxonomy" id="2821543"/>
    <lineage>
        <taxon>Bacteria</taxon>
        <taxon>Pseudomonadati</taxon>
        <taxon>Acidobacteriota</taxon>
        <taxon>Terriglobia</taxon>
        <taxon>Terriglobales</taxon>
        <taxon>Acidobacteriaceae</taxon>
        <taxon>Chloracidobacterium</taxon>
    </lineage>
</organism>
<dbReference type="Gene3D" id="3.40.50.300">
    <property type="entry name" value="P-loop containing nucleotide triphosphate hydrolases"/>
    <property type="match status" value="2"/>
</dbReference>
<evidence type="ECO:0000256" key="2">
    <source>
        <dbReference type="ARBA" id="ARBA00022741"/>
    </source>
</evidence>
<dbReference type="HAMAP" id="MF_01894">
    <property type="entry name" value="Smc_prok"/>
    <property type="match status" value="1"/>
</dbReference>
<evidence type="ECO:0000313" key="9">
    <source>
        <dbReference type="Proteomes" id="UP000676506"/>
    </source>
</evidence>
<comment type="subunit">
    <text evidence="6">Homodimer.</text>
</comment>
<dbReference type="Gene3D" id="1.20.1060.20">
    <property type="match status" value="1"/>
</dbReference>
<reference evidence="8 9" key="1">
    <citation type="submission" date="2021-03" db="EMBL/GenBank/DDBJ databases">
        <title>Genomic and phenotypic characterization of Chloracidobacterium isolates provides evidence for multiple species.</title>
        <authorList>
            <person name="Saini M.K."/>
            <person name="Costas A.M.G."/>
            <person name="Tank M."/>
            <person name="Bryant D.A."/>
        </authorList>
    </citation>
    <scope>NUCLEOTIDE SEQUENCE [LARGE SCALE GENOMIC DNA]</scope>
    <source>
        <strain evidence="8 9">BV2-C</strain>
    </source>
</reference>
<dbReference type="InterPro" id="IPR027417">
    <property type="entry name" value="P-loop_NTPase"/>
</dbReference>
<dbReference type="EMBL" id="CP072648">
    <property type="protein sequence ID" value="QUW02746.1"/>
    <property type="molecule type" value="Genomic_DNA"/>
</dbReference>
<feature type="domain" description="SMC hinge" evidence="7">
    <location>
        <begin position="580"/>
        <end position="699"/>
    </location>
</feature>
<keyword evidence="2 6" id="KW-0547">Nucleotide-binding</keyword>
<evidence type="ECO:0000256" key="4">
    <source>
        <dbReference type="ARBA" id="ARBA00023054"/>
    </source>
</evidence>
<dbReference type="Gene3D" id="1.10.287.1490">
    <property type="match status" value="1"/>
</dbReference>
<dbReference type="SUPFAM" id="SSF52540">
    <property type="entry name" value="P-loop containing nucleoside triphosphate hydrolases"/>
    <property type="match status" value="1"/>
</dbReference>
<dbReference type="SUPFAM" id="SSF75553">
    <property type="entry name" value="Smc hinge domain"/>
    <property type="match status" value="1"/>
</dbReference>
<feature type="coiled-coil region" evidence="6">
    <location>
        <begin position="731"/>
        <end position="786"/>
    </location>
</feature>
<feature type="binding site" evidence="6">
    <location>
        <begin position="33"/>
        <end position="40"/>
    </location>
    <ligand>
        <name>ATP</name>
        <dbReference type="ChEBI" id="CHEBI:30616"/>
    </ligand>
</feature>
<dbReference type="RefSeq" id="WP_211428637.1">
    <property type="nucleotide sequence ID" value="NZ_CP072648.1"/>
</dbReference>
<keyword evidence="3 6" id="KW-0067">ATP-binding</keyword>
<dbReference type="InterPro" id="IPR003395">
    <property type="entry name" value="RecF/RecN/SMC_N"/>
</dbReference>
<dbReference type="Proteomes" id="UP000676506">
    <property type="component" value="Chromosome 1"/>
</dbReference>
<dbReference type="InterPro" id="IPR036277">
    <property type="entry name" value="SMC_hinge_sf"/>
</dbReference>
<dbReference type="Pfam" id="PF02463">
    <property type="entry name" value="SMC_N"/>
    <property type="match status" value="2"/>
</dbReference>
<accession>A0ABX8B7V3</accession>
<keyword evidence="5 6" id="KW-0238">DNA-binding</keyword>
<dbReference type="InterPro" id="IPR010935">
    <property type="entry name" value="SMC_hinge"/>
</dbReference>
<evidence type="ECO:0000259" key="7">
    <source>
        <dbReference type="SMART" id="SM00968"/>
    </source>
</evidence>
<feature type="coiled-coil region" evidence="6">
    <location>
        <begin position="231"/>
        <end position="265"/>
    </location>
</feature>
<comment type="subcellular location">
    <subcellularLocation>
        <location evidence="6">Cytoplasm</location>
    </subcellularLocation>
</comment>
<comment type="domain">
    <text evidence="6">Contains large globular domains required for ATP hydrolysis at each terminus and a third globular domain forming a flexible hinge near the middle of the molecule. These domains are separated by coiled-coil structures.</text>
</comment>
<proteinExistence type="inferred from homology"/>
<comment type="similarity">
    <text evidence="6">Belongs to the SMC family.</text>
</comment>
<dbReference type="InterPro" id="IPR011890">
    <property type="entry name" value="SMC_prok"/>
</dbReference>
<dbReference type="NCBIfam" id="TIGR02168">
    <property type="entry name" value="SMC_prok_B"/>
    <property type="match status" value="1"/>
</dbReference>
<dbReference type="SUPFAM" id="SSF90257">
    <property type="entry name" value="Myosin rod fragments"/>
    <property type="match status" value="1"/>
</dbReference>
<dbReference type="PANTHER" id="PTHR43977">
    <property type="entry name" value="STRUCTURAL MAINTENANCE OF CHROMOSOMES PROTEIN 3"/>
    <property type="match status" value="1"/>
</dbReference>
<dbReference type="InterPro" id="IPR024704">
    <property type="entry name" value="SMC"/>
</dbReference>
<sequence>MLRLDKLELRGFKSFCDTTQVIFHTGVTAIVGPNGCGKSNIVDAMTWVLGEQSAKNLRGGKMEDVIFNGTRDRKPLGLAEVSLTFTVVQDIVEGRAAEPNAETDDPTAALVAANEAAEAADALTDMPPTTDAATAVPQARRRPPRLPRLVAGEKITIGRRLYRSGDSDYLINGRICRLRDIQDFFSGTGLGRAHYAIIEQGRISQVLSSKPQDRRAIIEEAAGIGRFKAKRHEAELKLEATRHNLARLDDLIGEIERSIGNLRRQAQKSRKFIALREELRASQRRYVALVHGRLQASQATVAETRANLIGERDRCQAELDRLSAQVTAAREAARQAETELAEAHQAAAAAERALDQAQHVKANLEAERVRLATRDTELAAALEQCAQRQQHLVEARAQAQASADGLAAALTALEAELSAADTAHQAAAAALRDAETAHDQARQQHLDWLTRAERLRHQSEQLADAAARLARQRQSLEHEHLRATERLAQATTECAAATDRLTAIEQQLVAVKSDLAAAQTALTEAQAARQTLAGQVAEAQRTRQRAEDRRQSLEDLDRQHAHYAATVRTLLDRAKDIPGFQPLGTLADALAVAEGYETLVEQVLGEALQAVIVPTVAAARAAADWLATARVGRATLLVTGIHGGADGTGGVAPKPESPATRLWDVLGLPEHLAPTFRQAFPHLADARLVSSLDAALEASAAAPAVCFITPAGDQVLGGVCLTAGSGESKRILQVKRDIRALRAEAQALDKRIGTLTKELARLDARQAAAQAQRDALDAELRQLETTSAAQAVEVAQRRRDAERATQHLAVIAAEQRQLTVEVEQLAPRRAAVETELAEAIARRDAAEQATLAAQQRLARLRPEVENAARQVAELRARAASTLERHRAAEAELRRLEREWRELEQTRARLTLERADLQTRNADWEQAYADSQTREAEAADAITRMRGRVAEAETRLADCRQTLDDLDRAQQAAQAVERDLRDRLAAAEVEAARLAAEVDYLSRYCQTELGCPVEMLPPPAADGPPEDTLAETIATLKEAIAGLGSINMLALEELSEAESRHEFLTAQRADVLDSLAAAEETLREIRQRTKRRFREAFDRINAYFGEVFQELFGGGRGEMLLIEPDDPLESGIDIVAQPPGKRLQSVLLLSGGEKAMAAMALILAIFRYRPSPFCVLDEVDAPLDEANIDRFTEKIRAMSAQTQFLIVTHNKRTMEAADSIYGVTMPEPGVSKLLSVRFDDKPSAAPTATASADAVPEADDSASNLLGVVG</sequence>
<feature type="coiled-coil region" evidence="6">
    <location>
        <begin position="305"/>
        <end position="559"/>
    </location>
</feature>
<feature type="coiled-coil region" evidence="6">
    <location>
        <begin position="1046"/>
        <end position="1087"/>
    </location>
</feature>
<keyword evidence="9" id="KW-1185">Reference proteome</keyword>
<evidence type="ECO:0000313" key="8">
    <source>
        <dbReference type="EMBL" id="QUW02746.1"/>
    </source>
</evidence>
<evidence type="ECO:0000256" key="5">
    <source>
        <dbReference type="ARBA" id="ARBA00023125"/>
    </source>
</evidence>